<comment type="caution">
    <text evidence="1">The sequence shown here is derived from an EMBL/GenBank/DDBJ whole genome shotgun (WGS) entry which is preliminary data.</text>
</comment>
<keyword evidence="2" id="KW-1185">Reference proteome</keyword>
<dbReference type="InterPro" id="IPR007710">
    <property type="entry name" value="Nucleoside_deoxyribTrfase"/>
</dbReference>
<accession>A0A8J7W673</accession>
<dbReference type="GO" id="GO:0070694">
    <property type="term" value="F:5-hydroxymethyl-dUMP N-hydrolase activity"/>
    <property type="evidence" value="ECO:0007669"/>
    <property type="project" value="TreeGrafter"/>
</dbReference>
<reference evidence="1" key="1">
    <citation type="submission" date="2014-12" db="EMBL/GenBank/DDBJ databases">
        <authorList>
            <person name="Huang H.-H."/>
            <person name="Chen S.-C."/>
            <person name="Lai M.-C."/>
        </authorList>
    </citation>
    <scope>NUCLEOTIDE SEQUENCE</scope>
    <source>
        <strain evidence="1">K1F9705b</strain>
    </source>
</reference>
<dbReference type="InterPro" id="IPR051239">
    <property type="entry name" value="2'-dNMP_N-hydrolase"/>
</dbReference>
<dbReference type="Proteomes" id="UP000730161">
    <property type="component" value="Unassembled WGS sequence"/>
</dbReference>
<evidence type="ECO:0000313" key="2">
    <source>
        <dbReference type="Proteomes" id="UP000730161"/>
    </source>
</evidence>
<dbReference type="GO" id="GO:0009159">
    <property type="term" value="P:deoxyribonucleoside monophosphate catabolic process"/>
    <property type="evidence" value="ECO:0007669"/>
    <property type="project" value="TreeGrafter"/>
</dbReference>
<dbReference type="PANTHER" id="PTHR15364:SF0">
    <property type="entry name" value="2'-DEOXYNUCLEOSIDE 5'-PHOSPHATE N-HYDROLASE 1"/>
    <property type="match status" value="1"/>
</dbReference>
<dbReference type="OrthoDB" id="240616at2157"/>
<gene>
    <name evidence="1" type="ORF">RJ53_06210</name>
</gene>
<dbReference type="SUPFAM" id="SSF52309">
    <property type="entry name" value="N-(deoxy)ribosyltransferase-like"/>
    <property type="match status" value="1"/>
</dbReference>
<organism evidence="1 2">
    <name type="scientific">Methanocalculus chunghsingensis</name>
    <dbReference type="NCBI Taxonomy" id="156457"/>
    <lineage>
        <taxon>Archaea</taxon>
        <taxon>Methanobacteriati</taxon>
        <taxon>Methanobacteriota</taxon>
        <taxon>Stenosarchaea group</taxon>
        <taxon>Methanomicrobia</taxon>
        <taxon>Methanomicrobiales</taxon>
        <taxon>Methanocalculaceae</taxon>
        <taxon>Methanocalculus</taxon>
    </lineage>
</organism>
<proteinExistence type="predicted"/>
<dbReference type="Pfam" id="PF05014">
    <property type="entry name" value="Nuc_deoxyrib_tr"/>
    <property type="match status" value="1"/>
</dbReference>
<dbReference type="Gene3D" id="3.40.50.450">
    <property type="match status" value="1"/>
</dbReference>
<protein>
    <submittedName>
        <fullName evidence="1">Nucleoside 2-deoxyribosyltransferase</fullName>
    </submittedName>
</protein>
<evidence type="ECO:0000313" key="1">
    <source>
        <dbReference type="EMBL" id="MBR1369109.1"/>
    </source>
</evidence>
<dbReference type="PANTHER" id="PTHR15364">
    <property type="entry name" value="2'-DEOXYNUCLEOSIDE 5'-PHOSPHATE N-HYDROLASE 1"/>
    <property type="match status" value="1"/>
</dbReference>
<sequence>MYVMIAPCILDPSLRAEGITREEDLRAYERCLRRCSVFGLEIVPLPCAETLYLGRNRPPGTYTERLDTPEFSSLLDRLESEVRQIILEKGEPLCIVGVDSSPACGVNTTWYSPEGKIDHRGAFLSRFPDIPSTDVYDFARYRVYLAAPLFSEAERRYNEFIRDILATHCFEVYLPQEAGDDSASRHHQTMQEIFASHAEALRSTDWVVGIVDGADADSGTAWEMGYAHALGIPVVALRTDFRSAGHHEHVNLMLEQSSTVVTRREDLPAALLSPLHH</sequence>
<name>A0A8J7W673_9EURY</name>
<dbReference type="EMBL" id="JWHL01000008">
    <property type="protein sequence ID" value="MBR1369109.1"/>
    <property type="molecule type" value="Genomic_DNA"/>
</dbReference>
<dbReference type="RefSeq" id="WP_211530792.1">
    <property type="nucleotide sequence ID" value="NZ_JWHL01000008.1"/>
</dbReference>
<dbReference type="AlphaFoldDB" id="A0A8J7W673"/>